<accession>S3W6A7</accession>
<evidence type="ECO:0000313" key="1">
    <source>
        <dbReference type="EMBL" id="EPG75672.1"/>
    </source>
</evidence>
<evidence type="ECO:0000313" key="2">
    <source>
        <dbReference type="Proteomes" id="UP000014540"/>
    </source>
</evidence>
<reference evidence="1" key="1">
    <citation type="submission" date="2013-04" db="EMBL/GenBank/DDBJ databases">
        <authorList>
            <person name="Harkins D.M."/>
            <person name="Durkin A.S."/>
            <person name="Selengut J.D."/>
            <person name="Sanka R."/>
            <person name="DePew J."/>
            <person name="Purushe J."/>
            <person name="Ahmed A."/>
            <person name="van der Linden H."/>
            <person name="Goris M.G.A."/>
            <person name="Hartskeerl R.A."/>
            <person name="Vinetz J.M."/>
            <person name="Sutton G.G."/>
            <person name="Nelson W.C."/>
            <person name="Fouts D.E."/>
        </authorList>
    </citation>
    <scope>NUCLEOTIDE SEQUENCE [LARGE SCALE GENOMIC DNA]</scope>
    <source>
        <strain evidence="1">BUT 6</strain>
    </source>
</reference>
<dbReference type="Proteomes" id="UP000014540">
    <property type="component" value="Unassembled WGS sequence"/>
</dbReference>
<name>S3W6A7_9LEPT</name>
<gene>
    <name evidence="1" type="ORF">LEP1GSC058_0613</name>
</gene>
<protein>
    <submittedName>
        <fullName evidence="1">Uncharacterized protein</fullName>
    </submittedName>
</protein>
<sequence length="51" mass="5869">MTSGRELKSFSRINLLKNKSPLLFEECEHEKRIEKEKGALSDAFLLSFSIP</sequence>
<comment type="caution">
    <text evidence="1">The sequence shown here is derived from an EMBL/GenBank/DDBJ whole genome shotgun (WGS) entry which is preliminary data.</text>
</comment>
<proteinExistence type="predicted"/>
<dbReference type="STRING" id="1193011.LEP1GSC058_0613"/>
<dbReference type="AlphaFoldDB" id="S3W6A7"/>
<dbReference type="EMBL" id="AKWZ02000002">
    <property type="protein sequence ID" value="EPG75672.1"/>
    <property type="molecule type" value="Genomic_DNA"/>
</dbReference>
<keyword evidence="2" id="KW-1185">Reference proteome</keyword>
<organism evidence="1 2">
    <name type="scientific">Leptospira fainei serovar Hurstbridge str. BUT 6</name>
    <dbReference type="NCBI Taxonomy" id="1193011"/>
    <lineage>
        <taxon>Bacteria</taxon>
        <taxon>Pseudomonadati</taxon>
        <taxon>Spirochaetota</taxon>
        <taxon>Spirochaetia</taxon>
        <taxon>Leptospirales</taxon>
        <taxon>Leptospiraceae</taxon>
        <taxon>Leptospira</taxon>
    </lineage>
</organism>